<dbReference type="EMBL" id="QXGJ01000002">
    <property type="protein sequence ID" value="RSX51869.1"/>
    <property type="molecule type" value="Genomic_DNA"/>
</dbReference>
<name>A0A430FG90_9BIFI</name>
<comment type="caution">
    <text evidence="1">The sequence shown here is derived from an EMBL/GenBank/DDBJ whole genome shotgun (WGS) entry which is preliminary data.</text>
</comment>
<evidence type="ECO:0000313" key="1">
    <source>
        <dbReference type="EMBL" id="RSX51869.1"/>
    </source>
</evidence>
<gene>
    <name evidence="1" type="ORF">D2E23_0476</name>
</gene>
<organism evidence="1 2">
    <name type="scientific">Bifidobacterium callimiconis</name>
    <dbReference type="NCBI Taxonomy" id="2306973"/>
    <lineage>
        <taxon>Bacteria</taxon>
        <taxon>Bacillati</taxon>
        <taxon>Actinomycetota</taxon>
        <taxon>Actinomycetes</taxon>
        <taxon>Bifidobacteriales</taxon>
        <taxon>Bifidobacteriaceae</taxon>
        <taxon>Bifidobacterium</taxon>
    </lineage>
</organism>
<protein>
    <submittedName>
        <fullName evidence="1">Uncharacterized protein</fullName>
    </submittedName>
</protein>
<evidence type="ECO:0000313" key="2">
    <source>
        <dbReference type="Proteomes" id="UP000288607"/>
    </source>
</evidence>
<keyword evidence="2" id="KW-1185">Reference proteome</keyword>
<dbReference type="AlphaFoldDB" id="A0A430FG90"/>
<accession>A0A430FG90</accession>
<dbReference type="Proteomes" id="UP000288607">
    <property type="component" value="Unassembled WGS sequence"/>
</dbReference>
<sequence>MANVERASYRAVLKSDADGIESLDEAVRTASAQAKRLVDDGVLLTVGMYRHGEQLFLYAEHIYEGDRPDLETIRSAPDDWGWLHGLLRPFPAMRGRDVEDVEWAYMHPVFWFDEPKSVDYYTRRPASDARCGRIAVLYPDKLMDYVCHHQAIVREGTFVGDRYQFISIHDNMLFSYFETPRDRGQQSISGADGPSREIEEWIAVDPASHFDHFPEANGSDFLVIDTLFDFGRSSILGEES</sequence>
<reference evidence="1 2" key="1">
    <citation type="submission" date="2018-09" db="EMBL/GenBank/DDBJ databases">
        <title>Characterization of the phylogenetic diversity of five novel species belonging to the genus Bifidobacterium.</title>
        <authorList>
            <person name="Lugli G.A."/>
            <person name="Duranti S."/>
            <person name="Milani C."/>
        </authorList>
    </citation>
    <scope>NUCLEOTIDE SEQUENCE [LARGE SCALE GENOMIC DNA]</scope>
    <source>
        <strain evidence="1 2">2028B</strain>
    </source>
</reference>
<dbReference type="OrthoDB" id="3229063at2"/>
<dbReference type="RefSeq" id="WP_126029418.1">
    <property type="nucleotide sequence ID" value="NZ_JAFEJY010000002.1"/>
</dbReference>
<proteinExistence type="predicted"/>